<accession>A0A6A5RSH4</accession>
<keyword evidence="2" id="KW-1185">Reference proteome</keyword>
<name>A0A6A5RSH4_9PLEO</name>
<organism evidence="1 2">
    <name type="scientific">Didymella exigua CBS 183.55</name>
    <dbReference type="NCBI Taxonomy" id="1150837"/>
    <lineage>
        <taxon>Eukaryota</taxon>
        <taxon>Fungi</taxon>
        <taxon>Dikarya</taxon>
        <taxon>Ascomycota</taxon>
        <taxon>Pezizomycotina</taxon>
        <taxon>Dothideomycetes</taxon>
        <taxon>Pleosporomycetidae</taxon>
        <taxon>Pleosporales</taxon>
        <taxon>Pleosporineae</taxon>
        <taxon>Didymellaceae</taxon>
        <taxon>Didymella</taxon>
    </lineage>
</organism>
<evidence type="ECO:0000313" key="2">
    <source>
        <dbReference type="Proteomes" id="UP000800082"/>
    </source>
</evidence>
<gene>
    <name evidence="1" type="ORF">M421DRAFT_58929</name>
</gene>
<evidence type="ECO:0000313" key="1">
    <source>
        <dbReference type="EMBL" id="KAF1930310.1"/>
    </source>
</evidence>
<feature type="non-terminal residue" evidence="1">
    <location>
        <position position="1"/>
    </location>
</feature>
<reference evidence="1" key="1">
    <citation type="journal article" date="2020" name="Stud. Mycol.">
        <title>101 Dothideomycetes genomes: a test case for predicting lifestyles and emergence of pathogens.</title>
        <authorList>
            <person name="Haridas S."/>
            <person name="Albert R."/>
            <person name="Binder M."/>
            <person name="Bloem J."/>
            <person name="Labutti K."/>
            <person name="Salamov A."/>
            <person name="Andreopoulos B."/>
            <person name="Baker S."/>
            <person name="Barry K."/>
            <person name="Bills G."/>
            <person name="Bluhm B."/>
            <person name="Cannon C."/>
            <person name="Castanera R."/>
            <person name="Culley D."/>
            <person name="Daum C."/>
            <person name="Ezra D."/>
            <person name="Gonzalez J."/>
            <person name="Henrissat B."/>
            <person name="Kuo A."/>
            <person name="Liang C."/>
            <person name="Lipzen A."/>
            <person name="Lutzoni F."/>
            <person name="Magnuson J."/>
            <person name="Mondo S."/>
            <person name="Nolan M."/>
            <person name="Ohm R."/>
            <person name="Pangilinan J."/>
            <person name="Park H.-J."/>
            <person name="Ramirez L."/>
            <person name="Alfaro M."/>
            <person name="Sun H."/>
            <person name="Tritt A."/>
            <person name="Yoshinaga Y."/>
            <person name="Zwiers L.-H."/>
            <person name="Turgeon B."/>
            <person name="Goodwin S."/>
            <person name="Spatafora J."/>
            <person name="Crous P."/>
            <person name="Grigoriev I."/>
        </authorList>
    </citation>
    <scope>NUCLEOTIDE SEQUENCE</scope>
    <source>
        <strain evidence="1">CBS 183.55</strain>
    </source>
</reference>
<dbReference type="RefSeq" id="XP_033450558.1">
    <property type="nucleotide sequence ID" value="XM_033595644.1"/>
</dbReference>
<dbReference type="AlphaFoldDB" id="A0A6A5RSH4"/>
<protein>
    <submittedName>
        <fullName evidence="1">Uncharacterized protein</fullName>
    </submittedName>
</protein>
<dbReference type="OrthoDB" id="203440at2759"/>
<dbReference type="EMBL" id="ML978963">
    <property type="protein sequence ID" value="KAF1930310.1"/>
    <property type="molecule type" value="Genomic_DNA"/>
</dbReference>
<dbReference type="Proteomes" id="UP000800082">
    <property type="component" value="Unassembled WGS sequence"/>
</dbReference>
<proteinExistence type="predicted"/>
<sequence>GTIYFAAHPADTLLYQNPDLFHDLYVYKCVTTVIFTSGDRGIVGNMSRTLEHGLEAAYSWTNGLAIDNQTWSANTVQIGRNNVTVSRPQDVYNVQIIYLRLPGGGPVGSGYARNKGESLRKLYTGDIKAVTTTDGRATYTLKCLQDFLAAILIESGATDVRVLDYKTGIPDEEDEREDHADHVVSARLVVDVMKHMNSTAKLRGYAASFARRFDANLNETGLDFKRKVAAFLTYAEHDAHMVCCFSKLPV</sequence>
<dbReference type="GeneID" id="54353311"/>